<evidence type="ECO:0000313" key="2">
    <source>
        <dbReference type="EMBL" id="WVZ96881.1"/>
    </source>
</evidence>
<feature type="region of interest" description="Disordered" evidence="1">
    <location>
        <begin position="243"/>
        <end position="272"/>
    </location>
</feature>
<evidence type="ECO:0000313" key="3">
    <source>
        <dbReference type="Proteomes" id="UP001341281"/>
    </source>
</evidence>
<accession>A0AAQ3XG73</accession>
<evidence type="ECO:0000256" key="1">
    <source>
        <dbReference type="SAM" id="MobiDB-lite"/>
    </source>
</evidence>
<proteinExistence type="predicted"/>
<reference evidence="2 3" key="1">
    <citation type="submission" date="2024-02" db="EMBL/GenBank/DDBJ databases">
        <title>High-quality chromosome-scale genome assembly of Pensacola bahiagrass (Paspalum notatum Flugge var. saurae).</title>
        <authorList>
            <person name="Vega J.M."/>
            <person name="Podio M."/>
            <person name="Orjuela J."/>
            <person name="Siena L.A."/>
            <person name="Pessino S.C."/>
            <person name="Combes M.C."/>
            <person name="Mariac C."/>
            <person name="Albertini E."/>
            <person name="Pupilli F."/>
            <person name="Ortiz J.P.A."/>
            <person name="Leblanc O."/>
        </authorList>
    </citation>
    <scope>NUCLEOTIDE SEQUENCE [LARGE SCALE GENOMIC DNA]</scope>
    <source>
        <strain evidence="2">R1</strain>
        <tissue evidence="2">Leaf</tissue>
    </source>
</reference>
<gene>
    <name evidence="2" type="ORF">U9M48_042463</name>
</gene>
<feature type="compositionally biased region" description="Basic and acidic residues" evidence="1">
    <location>
        <begin position="382"/>
        <end position="396"/>
    </location>
</feature>
<feature type="region of interest" description="Disordered" evidence="1">
    <location>
        <begin position="360"/>
        <end position="396"/>
    </location>
</feature>
<dbReference type="Proteomes" id="UP001341281">
    <property type="component" value="Chromosome 10"/>
</dbReference>
<feature type="compositionally biased region" description="Pro residues" evidence="1">
    <location>
        <begin position="35"/>
        <end position="49"/>
    </location>
</feature>
<dbReference type="AlphaFoldDB" id="A0AAQ3XG73"/>
<feature type="region of interest" description="Disordered" evidence="1">
    <location>
        <begin position="200"/>
        <end position="223"/>
    </location>
</feature>
<organism evidence="2 3">
    <name type="scientific">Paspalum notatum var. saurae</name>
    <dbReference type="NCBI Taxonomy" id="547442"/>
    <lineage>
        <taxon>Eukaryota</taxon>
        <taxon>Viridiplantae</taxon>
        <taxon>Streptophyta</taxon>
        <taxon>Embryophyta</taxon>
        <taxon>Tracheophyta</taxon>
        <taxon>Spermatophyta</taxon>
        <taxon>Magnoliopsida</taxon>
        <taxon>Liliopsida</taxon>
        <taxon>Poales</taxon>
        <taxon>Poaceae</taxon>
        <taxon>PACMAD clade</taxon>
        <taxon>Panicoideae</taxon>
        <taxon>Andropogonodae</taxon>
        <taxon>Paspaleae</taxon>
        <taxon>Paspalinae</taxon>
        <taxon>Paspalum</taxon>
    </lineage>
</organism>
<name>A0AAQ3XG73_PASNO</name>
<feature type="region of interest" description="Disordered" evidence="1">
    <location>
        <begin position="1"/>
        <end position="51"/>
    </location>
</feature>
<dbReference type="PANTHER" id="PTHR38530">
    <property type="entry name" value="OS06G0468300 PROTEIN"/>
    <property type="match status" value="1"/>
</dbReference>
<feature type="compositionally biased region" description="Basic residues" evidence="1">
    <location>
        <begin position="23"/>
        <end position="33"/>
    </location>
</feature>
<protein>
    <submittedName>
        <fullName evidence="2">Uncharacterized protein</fullName>
    </submittedName>
</protein>
<sequence>MVQDAPNALASDAVHPSPPSRLLSKHRPRRRAAAPRPPLPPPAPPPPAPASARGLPDLTLCHCCGVRFPAPQLGTAKPRRRPVRPLSSLWRIVLLCAECLSLVSSAAVCSYCLSLDNLPPEDSAVACRRCKRCVHRSCIPGEHRTALIQPVDVQDFLCVDCCPTVRSKSGSFNLGPNLEAYAGDPTSAAGGNTLRKAVEVKPASKRAKDAVGSGGGLEGTGSGDPVLLDEELALQVHLAMNGSQRISRSGSSSGGGSAGPVKGKNDVGGRRIGKGNQEICVMNMMAQLDDDDNDEDEGGEEEPGCNRVLNRFRRFDSSVTVVLALECVKGKLAKESMTKAKRKGPRVAIQQDDLVDGYKKYSKRSSSKQAKAEHIANSTMCDGKDMDGDHDDTGDTVREHRERVSGKECPLPLHPAAQGVIVALQDLGAWLIHAFLHVCPCFCLRRQQPWWPATSSQHCPGLPPNYNNGDEANKDTRQLLKDRSGFAAGRTTM</sequence>
<dbReference type="EMBL" id="CP144754">
    <property type="protein sequence ID" value="WVZ96881.1"/>
    <property type="molecule type" value="Genomic_DNA"/>
</dbReference>
<feature type="compositionally biased region" description="Gly residues" evidence="1">
    <location>
        <begin position="212"/>
        <end position="222"/>
    </location>
</feature>
<keyword evidence="3" id="KW-1185">Reference proteome</keyword>